<feature type="region of interest" description="Disordered" evidence="8">
    <location>
        <begin position="856"/>
        <end position="877"/>
    </location>
</feature>
<comment type="caution">
    <text evidence="11">The sequence shown here is derived from an EMBL/GenBank/DDBJ whole genome shotgun (WGS) entry which is preliminary data.</text>
</comment>
<accession>A0ABW2BZ49</accession>
<evidence type="ECO:0000259" key="10">
    <source>
        <dbReference type="PROSITE" id="PS50109"/>
    </source>
</evidence>
<dbReference type="EC" id="2.7.13.3" evidence="2"/>
<dbReference type="InterPro" id="IPR013587">
    <property type="entry name" value="Nitrate/nitrite_sensing"/>
</dbReference>
<dbReference type="RefSeq" id="WP_345398421.1">
    <property type="nucleotide sequence ID" value="NZ_BAABLA010000028.1"/>
</dbReference>
<evidence type="ECO:0000256" key="8">
    <source>
        <dbReference type="SAM" id="MobiDB-lite"/>
    </source>
</evidence>
<dbReference type="Pfam" id="PF02518">
    <property type="entry name" value="HATPase_c"/>
    <property type="match status" value="1"/>
</dbReference>
<dbReference type="EMBL" id="JBHSXX010000001">
    <property type="protein sequence ID" value="MFC6868345.1"/>
    <property type="molecule type" value="Genomic_DNA"/>
</dbReference>
<feature type="region of interest" description="Disordered" evidence="8">
    <location>
        <begin position="892"/>
        <end position="1182"/>
    </location>
</feature>
<keyword evidence="3" id="KW-0597">Phosphoprotein</keyword>
<feature type="transmembrane region" description="Helical" evidence="9">
    <location>
        <begin position="44"/>
        <end position="63"/>
    </location>
</feature>
<keyword evidence="4" id="KW-0808">Transferase</keyword>
<feature type="transmembrane region" description="Helical" evidence="9">
    <location>
        <begin position="343"/>
        <end position="364"/>
    </location>
</feature>
<evidence type="ECO:0000256" key="4">
    <source>
        <dbReference type="ARBA" id="ARBA00022679"/>
    </source>
</evidence>
<gene>
    <name evidence="11" type="ORF">ACFQGD_14470</name>
</gene>
<evidence type="ECO:0000256" key="2">
    <source>
        <dbReference type="ARBA" id="ARBA00012438"/>
    </source>
</evidence>
<feature type="compositionally biased region" description="Low complexity" evidence="8">
    <location>
        <begin position="721"/>
        <end position="732"/>
    </location>
</feature>
<feature type="compositionally biased region" description="Basic and acidic residues" evidence="8">
    <location>
        <begin position="936"/>
        <end position="947"/>
    </location>
</feature>
<evidence type="ECO:0000256" key="5">
    <source>
        <dbReference type="ARBA" id="ARBA00022692"/>
    </source>
</evidence>
<dbReference type="InterPro" id="IPR003594">
    <property type="entry name" value="HATPase_dom"/>
</dbReference>
<dbReference type="PANTHER" id="PTHR45436:SF5">
    <property type="entry name" value="SENSOR HISTIDINE KINASE TRCS"/>
    <property type="match status" value="1"/>
</dbReference>
<dbReference type="Pfam" id="PF08376">
    <property type="entry name" value="NIT"/>
    <property type="match status" value="1"/>
</dbReference>
<feature type="domain" description="Histidine kinase" evidence="10">
    <location>
        <begin position="551"/>
        <end position="658"/>
    </location>
</feature>
<keyword evidence="9" id="KW-0472">Membrane</keyword>
<dbReference type="Proteomes" id="UP001596337">
    <property type="component" value="Unassembled WGS sequence"/>
</dbReference>
<keyword evidence="6" id="KW-0418">Kinase</keyword>
<evidence type="ECO:0000256" key="1">
    <source>
        <dbReference type="ARBA" id="ARBA00000085"/>
    </source>
</evidence>
<keyword evidence="5 9" id="KW-0812">Transmembrane</keyword>
<dbReference type="InterPro" id="IPR005467">
    <property type="entry name" value="His_kinase_dom"/>
</dbReference>
<feature type="compositionally biased region" description="Polar residues" evidence="8">
    <location>
        <begin position="1032"/>
        <end position="1043"/>
    </location>
</feature>
<evidence type="ECO:0000313" key="12">
    <source>
        <dbReference type="Proteomes" id="UP001596337"/>
    </source>
</evidence>
<evidence type="ECO:0000256" key="7">
    <source>
        <dbReference type="ARBA" id="ARBA00022989"/>
    </source>
</evidence>
<dbReference type="Gene3D" id="3.30.565.10">
    <property type="entry name" value="Histidine kinase-like ATPase, C-terminal domain"/>
    <property type="match status" value="1"/>
</dbReference>
<feature type="compositionally biased region" description="Low complexity" evidence="8">
    <location>
        <begin position="758"/>
        <end position="795"/>
    </location>
</feature>
<dbReference type="SUPFAM" id="SSF55874">
    <property type="entry name" value="ATPase domain of HSP90 chaperone/DNA topoisomerase II/histidine kinase"/>
    <property type="match status" value="1"/>
</dbReference>
<evidence type="ECO:0000256" key="3">
    <source>
        <dbReference type="ARBA" id="ARBA00022553"/>
    </source>
</evidence>
<sequence length="1182" mass="123562">MTGSGQQQVPVERLLGEEPGRGASWRSWLGKLLAWRDWKLPVKLAAVTLVPLVIAVVLGASTLSSQIARSDSYQRIDSLMVLTGEAGGLLNAVQRERTETVARLTEAGGSNKALRQAREDVDAAIDPVTRTATRAVEHDDGVVDAVTRAETVLERLPALREDVSAGKLGPVEAIKEYSAITDALLQLASASVARVSDEAIGGTPRAILELEAAREEVTKQRALIGFGVVRGSLAPSELTLVRTWEVRIEDRLANFMAVAAPAERELYNNTISEPSSQARARSVRAVLGELGVPSDRAIAELSPREWRDAAGRVSDQLGQVADRLTATAVATSNGLVSDATTGVVVLAVLLGLALLVALLVVIVITRQLLHSLRLLRTSAMTVAEERLPEAVRRIQDGTGASTSIEPVPVTATDEVGEVARAFDAVHQQALRLAAEQANMRTAYGGVFVNLSRRSQSLVQRQLQLIERLERDEEDADQLATLFQLDHLATRMRRNNENLMMLSGAETGRRSGRPVSTADVLRAAVSEIEQYQRVVVQSPPTTKVVGHAASDLMRLLAELLDNATAFSPPETQVTVTTSVTNGGAMTIDVVDHGIGMSDSEFAEANARMGEASEMTMVTSRRMGLFVVGRLANKHGFGVTLHRSRDTEGVTATVTVPAELIIGAGGGPLTSEIPMITDSTPTGTPAAREQASNGTPSEPESDVEISGTALFTPITAGGDEPVRTPGRTPRGGPTELPRRVPGSANSTGTSGTGSRGGNGTAANGTGNGSAKKAARRGAAGDAGKNGATNGAGKSGAAPRANADSDLPSGSALFKPGTSPLSDWWQAAAAEPAPPKEPAASRSETTPIFDEMLSVWFRTSGDAAEKEQSTEGDGQRGRWTFAADENWRTVAEIANKTSASSFTEAGLPRRQRGERLLPGSAAGEQASEKPSRSLLGRADLPDRDPKDVRGRLSSFQRGLNRGKHRLGKHNAPETQGSGSSQEGTPGKHEADVPSSDATTSPNGTATAPPSGAATGNGGGATTTSAAGSGNGTAKDANTSTDSSTRSPKGAGDAAEQAAPDNGTAPEPSAAESTAPVPDPLASKDNEPATDIWDFSRDKELSDLGAMAAAPPPDYTQSGLPRRRRGAQLLPGSATATTKTAPVKPPQPDRDPNAMRGRLSSFQQGVRRGRGSTNQSSESTSQENGG</sequence>
<name>A0ABW2BZ49_9PSEU</name>
<proteinExistence type="predicted"/>
<feature type="compositionally biased region" description="Low complexity" evidence="8">
    <location>
        <begin position="1018"/>
        <end position="1030"/>
    </location>
</feature>
<feature type="region of interest" description="Disordered" evidence="8">
    <location>
        <begin position="667"/>
        <end position="844"/>
    </location>
</feature>
<feature type="compositionally biased region" description="Gly residues" evidence="8">
    <location>
        <begin position="748"/>
        <end position="757"/>
    </location>
</feature>
<feature type="compositionally biased region" description="Low complexity" evidence="8">
    <location>
        <begin position="1060"/>
        <end position="1072"/>
    </location>
</feature>
<feature type="compositionally biased region" description="Basic and acidic residues" evidence="8">
    <location>
        <begin position="860"/>
        <end position="873"/>
    </location>
</feature>
<reference evidence="12" key="1">
    <citation type="journal article" date="2019" name="Int. J. Syst. Evol. Microbiol.">
        <title>The Global Catalogue of Microorganisms (GCM) 10K type strain sequencing project: providing services to taxonomists for standard genome sequencing and annotation.</title>
        <authorList>
            <consortium name="The Broad Institute Genomics Platform"/>
            <consortium name="The Broad Institute Genome Sequencing Center for Infectious Disease"/>
            <person name="Wu L."/>
            <person name="Ma J."/>
        </authorList>
    </citation>
    <scope>NUCLEOTIDE SEQUENCE [LARGE SCALE GENOMIC DNA]</scope>
    <source>
        <strain evidence="12">KCTC 32255</strain>
    </source>
</reference>
<dbReference type="PROSITE" id="PS50109">
    <property type="entry name" value="HIS_KIN"/>
    <property type="match status" value="1"/>
</dbReference>
<comment type="catalytic activity">
    <reaction evidence="1">
        <text>ATP + protein L-histidine = ADP + protein N-phospho-L-histidine.</text>
        <dbReference type="EC" id="2.7.13.3"/>
    </reaction>
</comment>
<organism evidence="11 12">
    <name type="scientific">Haloechinothrix salitolerans</name>
    <dbReference type="NCBI Taxonomy" id="926830"/>
    <lineage>
        <taxon>Bacteria</taxon>
        <taxon>Bacillati</taxon>
        <taxon>Actinomycetota</taxon>
        <taxon>Actinomycetes</taxon>
        <taxon>Pseudonocardiales</taxon>
        <taxon>Pseudonocardiaceae</taxon>
        <taxon>Haloechinothrix</taxon>
    </lineage>
</organism>
<keyword evidence="12" id="KW-1185">Reference proteome</keyword>
<feature type="compositionally biased region" description="Low complexity" evidence="8">
    <location>
        <begin position="998"/>
        <end position="1010"/>
    </location>
</feature>
<keyword evidence="7 9" id="KW-1133">Transmembrane helix</keyword>
<dbReference type="InterPro" id="IPR050428">
    <property type="entry name" value="TCS_sensor_his_kinase"/>
</dbReference>
<protein>
    <recommendedName>
        <fullName evidence="2">histidine kinase</fullName>
        <ecNumber evidence="2">2.7.13.3</ecNumber>
    </recommendedName>
</protein>
<dbReference type="InterPro" id="IPR036890">
    <property type="entry name" value="HATPase_C_sf"/>
</dbReference>
<dbReference type="PANTHER" id="PTHR45436">
    <property type="entry name" value="SENSOR HISTIDINE KINASE YKOH"/>
    <property type="match status" value="1"/>
</dbReference>
<feature type="compositionally biased region" description="Polar residues" evidence="8">
    <location>
        <begin position="969"/>
        <end position="980"/>
    </location>
</feature>
<dbReference type="Gene3D" id="6.10.340.10">
    <property type="match status" value="1"/>
</dbReference>
<evidence type="ECO:0000313" key="11">
    <source>
        <dbReference type="EMBL" id="MFC6868345.1"/>
    </source>
</evidence>
<evidence type="ECO:0000256" key="6">
    <source>
        <dbReference type="ARBA" id="ARBA00022777"/>
    </source>
</evidence>
<feature type="compositionally biased region" description="Low complexity" evidence="8">
    <location>
        <begin position="1167"/>
        <end position="1182"/>
    </location>
</feature>
<evidence type="ECO:0000256" key="9">
    <source>
        <dbReference type="SAM" id="Phobius"/>
    </source>
</evidence>
<dbReference type="SMART" id="SM00387">
    <property type="entry name" value="HATPase_c"/>
    <property type="match status" value="1"/>
</dbReference>